<reference evidence="4" key="1">
    <citation type="submission" date="2010-05" db="EMBL/GenBank/DDBJ databases">
        <title>The draft genome of Desulfonatronospira thiodismutans ASO3-1.</title>
        <authorList>
            <consortium name="US DOE Joint Genome Institute (JGI-PGF)"/>
            <person name="Lucas S."/>
            <person name="Copeland A."/>
            <person name="Lapidus A."/>
            <person name="Cheng J.-F."/>
            <person name="Bruce D."/>
            <person name="Goodwin L."/>
            <person name="Pitluck S."/>
            <person name="Chertkov O."/>
            <person name="Brettin T."/>
            <person name="Detter J.C."/>
            <person name="Han C."/>
            <person name="Land M.L."/>
            <person name="Hauser L."/>
            <person name="Kyrpides N."/>
            <person name="Mikhailova N."/>
            <person name="Muyzer G."/>
            <person name="Woyke T."/>
        </authorList>
    </citation>
    <scope>NUCLEOTIDE SEQUENCE [LARGE SCALE GENOMIC DNA]</scope>
    <source>
        <strain evidence="4">ASO3-1</strain>
    </source>
</reference>
<dbReference type="Proteomes" id="UP000005496">
    <property type="component" value="Unassembled WGS sequence"/>
</dbReference>
<name>D6SLX7_9BACT</name>
<keyword evidence="1" id="KW-0175">Coiled coil</keyword>
<feature type="coiled-coil region" evidence="1">
    <location>
        <begin position="48"/>
        <end position="238"/>
    </location>
</feature>
<dbReference type="OrthoDB" id="5471719at2"/>
<comment type="caution">
    <text evidence="4">The sequence shown here is derived from an EMBL/GenBank/DDBJ whole genome shotgun (WGS) entry which is preliminary data.</text>
</comment>
<evidence type="ECO:0000256" key="3">
    <source>
        <dbReference type="SAM" id="SignalP"/>
    </source>
</evidence>
<evidence type="ECO:0000313" key="4">
    <source>
        <dbReference type="EMBL" id="EFI35688.1"/>
    </source>
</evidence>
<dbReference type="Gene3D" id="1.20.5.340">
    <property type="match status" value="1"/>
</dbReference>
<dbReference type="AlphaFoldDB" id="D6SLX7"/>
<proteinExistence type="predicted"/>
<evidence type="ECO:0000256" key="2">
    <source>
        <dbReference type="SAM" id="Phobius"/>
    </source>
</evidence>
<evidence type="ECO:0000313" key="5">
    <source>
        <dbReference type="Proteomes" id="UP000005496"/>
    </source>
</evidence>
<keyword evidence="5" id="KW-1185">Reference proteome</keyword>
<sequence>MKKHLFFIAILPFLMCTLLFFASQHATNQEAGAEELNGSPADSQDALMDQESTRVMQLEDELHALERELSRKFSELEEQISRDQSLFREYLDIHRQDIHEVETGLEEHEASIKQLQDRLEKAESSLEELREIKDSLQQAVQGMEVSHEQVDSRLEELSKKLSGIDAEYSKQLERIGELGELQESLADFEKALQQKESELRSELESQAERISSELEQNLKNQQETVEGIETELRDKISQLSREIEYTDQGLADRLQETDAGLRDLEDAMDERILYTAGAAALALLLGLTGLAGAIGARRGRRKLQKLVEETSQELRNEFQEQQALQDSKLAELLESLSLVMPQPGQQQDGTQGDPGQQEIDHALALSLADELYKLVKRSRKLPEDETTRDIKSSLSRSYKALKEKGYEIVDLEGRQYKEDMEARVEFVLTHELLPGEQVVSRVFKPLVKYRGNTIQEAEIEVLAGE</sequence>
<keyword evidence="2" id="KW-0472">Membrane</keyword>
<organism evidence="4 5">
    <name type="scientific">Desulfonatronospira thiodismutans ASO3-1</name>
    <dbReference type="NCBI Taxonomy" id="555779"/>
    <lineage>
        <taxon>Bacteria</taxon>
        <taxon>Pseudomonadati</taxon>
        <taxon>Thermodesulfobacteriota</taxon>
        <taxon>Desulfovibrionia</taxon>
        <taxon>Desulfovibrionales</taxon>
        <taxon>Desulfonatronovibrionaceae</taxon>
        <taxon>Desulfonatronospira</taxon>
    </lineage>
</organism>
<dbReference type="eggNOG" id="ENOG5033CU6">
    <property type="taxonomic scope" value="Bacteria"/>
</dbReference>
<evidence type="ECO:0008006" key="6">
    <source>
        <dbReference type="Google" id="ProtNLM"/>
    </source>
</evidence>
<accession>D6SLX7</accession>
<keyword evidence="2" id="KW-0812">Transmembrane</keyword>
<gene>
    <name evidence="4" type="ORF">Dthio_PD3117</name>
</gene>
<dbReference type="EMBL" id="ACJN02000001">
    <property type="protein sequence ID" value="EFI35688.1"/>
    <property type="molecule type" value="Genomic_DNA"/>
</dbReference>
<keyword evidence="3" id="KW-0732">Signal</keyword>
<keyword evidence="2" id="KW-1133">Transmembrane helix</keyword>
<feature type="signal peptide" evidence="3">
    <location>
        <begin position="1"/>
        <end position="26"/>
    </location>
</feature>
<feature type="chain" id="PRO_5003087876" description="Chromosome segregation ATPase-like protein" evidence="3">
    <location>
        <begin position="27"/>
        <end position="465"/>
    </location>
</feature>
<feature type="coiled-coil region" evidence="1">
    <location>
        <begin position="300"/>
        <end position="327"/>
    </location>
</feature>
<protein>
    <recommendedName>
        <fullName evidence="6">Chromosome segregation ATPase-like protein</fullName>
    </recommendedName>
</protein>
<evidence type="ECO:0000256" key="1">
    <source>
        <dbReference type="SAM" id="Coils"/>
    </source>
</evidence>
<feature type="transmembrane region" description="Helical" evidence="2">
    <location>
        <begin position="272"/>
        <end position="296"/>
    </location>
</feature>